<organism evidence="2 3">
    <name type="scientific">Thalassobaculum litoreum DSM 18839</name>
    <dbReference type="NCBI Taxonomy" id="1123362"/>
    <lineage>
        <taxon>Bacteria</taxon>
        <taxon>Pseudomonadati</taxon>
        <taxon>Pseudomonadota</taxon>
        <taxon>Alphaproteobacteria</taxon>
        <taxon>Rhodospirillales</taxon>
        <taxon>Thalassobaculaceae</taxon>
        <taxon>Thalassobaculum</taxon>
    </lineage>
</organism>
<dbReference type="Proteomes" id="UP000198615">
    <property type="component" value="Unassembled WGS sequence"/>
</dbReference>
<evidence type="ECO:0000256" key="1">
    <source>
        <dbReference type="SAM" id="SignalP"/>
    </source>
</evidence>
<protein>
    <submittedName>
        <fullName evidence="2">Uncharacterized protein</fullName>
    </submittedName>
</protein>
<feature type="signal peptide" evidence="1">
    <location>
        <begin position="1"/>
        <end position="27"/>
    </location>
</feature>
<accession>A0A8G2BEN1</accession>
<sequence>MKKTMIALGLGLTICLAALVTAPGAWACDISNSHTHPIGSRDFDRIAASTSRALRQAYDNETCIILDGGHADGSECVAGSGNLHTTVSAGNRTYHVFDYMVDNNDNVVSSNG</sequence>
<dbReference type="RefSeq" id="WP_093147553.1">
    <property type="nucleotide sequence ID" value="NZ_FNBW01000001.1"/>
</dbReference>
<comment type="caution">
    <text evidence="2">The sequence shown here is derived from an EMBL/GenBank/DDBJ whole genome shotgun (WGS) entry which is preliminary data.</text>
</comment>
<reference evidence="2 3" key="1">
    <citation type="submission" date="2016-10" db="EMBL/GenBank/DDBJ databases">
        <authorList>
            <person name="Varghese N."/>
            <person name="Submissions S."/>
        </authorList>
    </citation>
    <scope>NUCLEOTIDE SEQUENCE [LARGE SCALE GENOMIC DNA]</scope>
    <source>
        <strain evidence="2 3">DSM 18839</strain>
    </source>
</reference>
<dbReference type="AlphaFoldDB" id="A0A8G2BEN1"/>
<proteinExistence type="predicted"/>
<feature type="chain" id="PRO_5034643136" evidence="1">
    <location>
        <begin position="28"/>
        <end position="112"/>
    </location>
</feature>
<evidence type="ECO:0000313" key="2">
    <source>
        <dbReference type="EMBL" id="SDF09503.1"/>
    </source>
</evidence>
<evidence type="ECO:0000313" key="3">
    <source>
        <dbReference type="Proteomes" id="UP000198615"/>
    </source>
</evidence>
<keyword evidence="3" id="KW-1185">Reference proteome</keyword>
<keyword evidence="1" id="KW-0732">Signal</keyword>
<dbReference type="EMBL" id="FNBW01000001">
    <property type="protein sequence ID" value="SDF09503.1"/>
    <property type="molecule type" value="Genomic_DNA"/>
</dbReference>
<gene>
    <name evidence="2" type="ORF">SAMN05660686_00224</name>
</gene>
<name>A0A8G2BEN1_9PROT</name>